<evidence type="ECO:0000313" key="8">
    <source>
        <dbReference type="EMBL" id="KKL57900.1"/>
    </source>
</evidence>
<evidence type="ECO:0000256" key="6">
    <source>
        <dbReference type="ARBA" id="ARBA00022840"/>
    </source>
</evidence>
<dbReference type="PANTHER" id="PTHR30580">
    <property type="entry name" value="PRIMOSOMAL PROTEIN N"/>
    <property type="match status" value="1"/>
</dbReference>
<name>A0A0F9FKW9_9ZZZZ</name>
<feature type="non-terminal residue" evidence="8">
    <location>
        <position position="1"/>
    </location>
</feature>
<dbReference type="GO" id="GO:0006270">
    <property type="term" value="P:DNA replication initiation"/>
    <property type="evidence" value="ECO:0007669"/>
    <property type="project" value="TreeGrafter"/>
</dbReference>
<sequence length="476" mass="52205">FVLHAPATDYERAFIVQASSGIEGLIVAAPDLASMRMLEAPLRQSFGDALVLYHSGLNQGQRSEAIKQMASGEARAVLGSLMAVYAPLPRVRLIALAHEESTLYKSQSAPHANARDVAVMRAYLEGSTVLLTSICPSVESWHNAASGKYTLLDHSKGGSRPRVRVMGMYADKGEKRKAFSEKLIASVERAASGGGRALLYVNRKGHSTLKCSECGHMDLCPTCSVPLVFHKWHKKGRTLECALCGNSSKPGETCPSCKGHSLEPTGVGLERIEEEFKAMRPVGVDTKTRDRIKLLTEDESRLAVGTRTLTRSDALSHGFQVVGVVNADSFMYQPDFRAAERAMQDLVYAADKTAPGGELIIQSNRPRHLLFSNLRSFNLKAFYKRELEERREPGFPPHTRIAVLRIEGDKRPKLDPFGFKDAEALGPVGALDKKGRKHFKLLLKASTSAILQHAVRKALAQLKGRKVDVDVDPLEL</sequence>
<organism evidence="8">
    <name type="scientific">marine sediment metagenome</name>
    <dbReference type="NCBI Taxonomy" id="412755"/>
    <lineage>
        <taxon>unclassified sequences</taxon>
        <taxon>metagenomes</taxon>
        <taxon>ecological metagenomes</taxon>
    </lineage>
</organism>
<dbReference type="GO" id="GO:0043138">
    <property type="term" value="F:3'-5' DNA helicase activity"/>
    <property type="evidence" value="ECO:0007669"/>
    <property type="project" value="TreeGrafter"/>
</dbReference>
<dbReference type="Gene3D" id="3.40.50.300">
    <property type="entry name" value="P-loop containing nucleotide triphosphate hydrolases"/>
    <property type="match status" value="1"/>
</dbReference>
<dbReference type="GO" id="GO:1990077">
    <property type="term" value="C:primosome complex"/>
    <property type="evidence" value="ECO:0007669"/>
    <property type="project" value="UniProtKB-KW"/>
</dbReference>
<dbReference type="GO" id="GO:0006269">
    <property type="term" value="P:DNA replication, synthesis of primer"/>
    <property type="evidence" value="ECO:0007669"/>
    <property type="project" value="UniProtKB-KW"/>
</dbReference>
<reference evidence="8" key="1">
    <citation type="journal article" date="2015" name="Nature">
        <title>Complex archaea that bridge the gap between prokaryotes and eukaryotes.</title>
        <authorList>
            <person name="Spang A."/>
            <person name="Saw J.H."/>
            <person name="Jorgensen S.L."/>
            <person name="Zaremba-Niedzwiedzka K."/>
            <person name="Martijn J."/>
            <person name="Lind A.E."/>
            <person name="van Eijk R."/>
            <person name="Schleper C."/>
            <person name="Guy L."/>
            <person name="Ettema T.J."/>
        </authorList>
    </citation>
    <scope>NUCLEOTIDE SEQUENCE</scope>
</reference>
<evidence type="ECO:0000256" key="4">
    <source>
        <dbReference type="ARBA" id="ARBA00022741"/>
    </source>
</evidence>
<dbReference type="GO" id="GO:0006310">
    <property type="term" value="P:DNA recombination"/>
    <property type="evidence" value="ECO:0007669"/>
    <property type="project" value="InterPro"/>
</dbReference>
<keyword evidence="1" id="KW-0639">Primosome</keyword>
<evidence type="ECO:0008006" key="9">
    <source>
        <dbReference type="Google" id="ProtNLM"/>
    </source>
</evidence>
<dbReference type="SUPFAM" id="SSF52540">
    <property type="entry name" value="P-loop containing nucleoside triphosphate hydrolases"/>
    <property type="match status" value="1"/>
</dbReference>
<evidence type="ECO:0000256" key="2">
    <source>
        <dbReference type="ARBA" id="ARBA00022705"/>
    </source>
</evidence>
<keyword evidence="7" id="KW-0238">DNA-binding</keyword>
<dbReference type="EMBL" id="LAZR01030002">
    <property type="protein sequence ID" value="KKL57900.1"/>
    <property type="molecule type" value="Genomic_DNA"/>
</dbReference>
<dbReference type="NCBIfam" id="TIGR00595">
    <property type="entry name" value="priA"/>
    <property type="match status" value="1"/>
</dbReference>
<proteinExistence type="predicted"/>
<evidence type="ECO:0000256" key="7">
    <source>
        <dbReference type="ARBA" id="ARBA00023125"/>
    </source>
</evidence>
<dbReference type="InterPro" id="IPR027417">
    <property type="entry name" value="P-loop_NTPase"/>
</dbReference>
<dbReference type="GO" id="GO:0046872">
    <property type="term" value="F:metal ion binding"/>
    <property type="evidence" value="ECO:0007669"/>
    <property type="project" value="UniProtKB-KW"/>
</dbReference>
<keyword evidence="2" id="KW-0235">DNA replication</keyword>
<keyword evidence="4" id="KW-0547">Nucleotide-binding</keyword>
<dbReference type="GO" id="GO:0005524">
    <property type="term" value="F:ATP binding"/>
    <property type="evidence" value="ECO:0007669"/>
    <property type="project" value="UniProtKB-KW"/>
</dbReference>
<keyword evidence="5" id="KW-0862">Zinc</keyword>
<gene>
    <name evidence="8" type="ORF">LCGC14_2230780</name>
</gene>
<comment type="caution">
    <text evidence="8">The sequence shown here is derived from an EMBL/GenBank/DDBJ whole genome shotgun (WGS) entry which is preliminary data.</text>
</comment>
<evidence type="ECO:0000256" key="1">
    <source>
        <dbReference type="ARBA" id="ARBA00022515"/>
    </source>
</evidence>
<evidence type="ECO:0000256" key="5">
    <source>
        <dbReference type="ARBA" id="ARBA00022833"/>
    </source>
</evidence>
<accession>A0A0F9FKW9</accession>
<dbReference type="PANTHER" id="PTHR30580:SF0">
    <property type="entry name" value="PRIMOSOMAL PROTEIN N"/>
    <property type="match status" value="1"/>
</dbReference>
<evidence type="ECO:0000256" key="3">
    <source>
        <dbReference type="ARBA" id="ARBA00022723"/>
    </source>
</evidence>
<keyword evidence="6" id="KW-0067">ATP-binding</keyword>
<dbReference type="GO" id="GO:0003677">
    <property type="term" value="F:DNA binding"/>
    <property type="evidence" value="ECO:0007669"/>
    <property type="project" value="UniProtKB-KW"/>
</dbReference>
<dbReference type="AlphaFoldDB" id="A0A0F9FKW9"/>
<dbReference type="InterPro" id="IPR005259">
    <property type="entry name" value="PriA"/>
</dbReference>
<dbReference type="GO" id="GO:0006302">
    <property type="term" value="P:double-strand break repair"/>
    <property type="evidence" value="ECO:0007669"/>
    <property type="project" value="InterPro"/>
</dbReference>
<keyword evidence="3" id="KW-0479">Metal-binding</keyword>
<protein>
    <recommendedName>
        <fullName evidence="9">Primosomal protein N</fullName>
    </recommendedName>
</protein>